<organism evidence="1">
    <name type="scientific">bioreactor metagenome</name>
    <dbReference type="NCBI Taxonomy" id="1076179"/>
    <lineage>
        <taxon>unclassified sequences</taxon>
        <taxon>metagenomes</taxon>
        <taxon>ecological metagenomes</taxon>
    </lineage>
</organism>
<dbReference type="InterPro" id="IPR024523">
    <property type="entry name" value="DUF3793"/>
</dbReference>
<dbReference type="Pfam" id="PF12672">
    <property type="entry name" value="DUF3793"/>
    <property type="match status" value="1"/>
</dbReference>
<gene>
    <name evidence="1" type="ORF">SDC9_179010</name>
</gene>
<dbReference type="AlphaFoldDB" id="A0A645GZ68"/>
<evidence type="ECO:0000313" key="1">
    <source>
        <dbReference type="EMBL" id="MPN31536.1"/>
    </source>
</evidence>
<proteinExistence type="predicted"/>
<reference evidence="1" key="1">
    <citation type="submission" date="2019-08" db="EMBL/GenBank/DDBJ databases">
        <authorList>
            <person name="Kucharzyk K."/>
            <person name="Murdoch R.W."/>
            <person name="Higgins S."/>
            <person name="Loffler F."/>
        </authorList>
    </citation>
    <scope>NUCLEOTIDE SEQUENCE</scope>
</reference>
<accession>A0A645GZ68</accession>
<sequence length="79" mass="9394">MRYSKLVCPHELGIFLGFPLEDVKEFITNPYKECLLCGYWKVYHNKEKALKTFKYYDEAKVEISNILYEGIDKLRIIAL</sequence>
<dbReference type="EMBL" id="VSSQ01083090">
    <property type="protein sequence ID" value="MPN31536.1"/>
    <property type="molecule type" value="Genomic_DNA"/>
</dbReference>
<comment type="caution">
    <text evidence="1">The sequence shown here is derived from an EMBL/GenBank/DDBJ whole genome shotgun (WGS) entry which is preliminary data.</text>
</comment>
<evidence type="ECO:0008006" key="2">
    <source>
        <dbReference type="Google" id="ProtNLM"/>
    </source>
</evidence>
<name>A0A645GZ68_9ZZZZ</name>
<protein>
    <recommendedName>
        <fullName evidence="2">DUF3793 domain-containing protein</fullName>
    </recommendedName>
</protein>